<evidence type="ECO:0000313" key="2">
    <source>
        <dbReference type="EMBL" id="CAB0034272.1"/>
    </source>
</evidence>
<feature type="region of interest" description="Disordered" evidence="1">
    <location>
        <begin position="199"/>
        <end position="229"/>
    </location>
</feature>
<gene>
    <name evidence="2" type="ORF">TBRA_LOCUS6170</name>
</gene>
<evidence type="ECO:0000256" key="1">
    <source>
        <dbReference type="SAM" id="MobiDB-lite"/>
    </source>
</evidence>
<dbReference type="EMBL" id="CADCXV010000739">
    <property type="protein sequence ID" value="CAB0034272.1"/>
    <property type="molecule type" value="Genomic_DNA"/>
</dbReference>
<dbReference type="AlphaFoldDB" id="A0A6H5IC70"/>
<sequence>MAESNKDPWEEDMDSGHGSMDKNPDSEEDDKECEKDKEMSKSNECRKKKRRHDRSKTLNSITEVVRKHMKKHYFDINVNVIDEIVRKYFEENAKKAIKKLDKMIEDICCTGSADARSRRRRRRRTRSRRPAPVDCSQIIIGVPIMIGSLWEAGEIVVRHPTTTARRRESVPGSGCFDEGDLRRPTASFVHRYYCRSGPIRTPSSDRRREERRKIKQKEKKIAKKSSKNYAPKKNCKISTKRLSFANAIKTSFAICRRCASCVRREYFTSCCCRVESIDR</sequence>
<feature type="compositionally biased region" description="Basic and acidic residues" evidence="1">
    <location>
        <begin position="203"/>
        <end position="212"/>
    </location>
</feature>
<protein>
    <submittedName>
        <fullName evidence="2">Uncharacterized protein</fullName>
    </submittedName>
</protein>
<reference evidence="2 3" key="1">
    <citation type="submission" date="2020-02" db="EMBL/GenBank/DDBJ databases">
        <authorList>
            <person name="Ferguson B K."/>
        </authorList>
    </citation>
    <scope>NUCLEOTIDE SEQUENCE [LARGE SCALE GENOMIC DNA]</scope>
</reference>
<feature type="region of interest" description="Disordered" evidence="1">
    <location>
        <begin position="1"/>
        <end position="56"/>
    </location>
</feature>
<organism evidence="2 3">
    <name type="scientific">Trichogramma brassicae</name>
    <dbReference type="NCBI Taxonomy" id="86971"/>
    <lineage>
        <taxon>Eukaryota</taxon>
        <taxon>Metazoa</taxon>
        <taxon>Ecdysozoa</taxon>
        <taxon>Arthropoda</taxon>
        <taxon>Hexapoda</taxon>
        <taxon>Insecta</taxon>
        <taxon>Pterygota</taxon>
        <taxon>Neoptera</taxon>
        <taxon>Endopterygota</taxon>
        <taxon>Hymenoptera</taxon>
        <taxon>Apocrita</taxon>
        <taxon>Proctotrupomorpha</taxon>
        <taxon>Chalcidoidea</taxon>
        <taxon>Trichogrammatidae</taxon>
        <taxon>Trichogramma</taxon>
    </lineage>
</organism>
<name>A0A6H5IC70_9HYME</name>
<evidence type="ECO:0000313" key="3">
    <source>
        <dbReference type="Proteomes" id="UP000479190"/>
    </source>
</evidence>
<dbReference type="Proteomes" id="UP000479190">
    <property type="component" value="Unassembled WGS sequence"/>
</dbReference>
<feature type="compositionally biased region" description="Basic residues" evidence="1">
    <location>
        <begin position="213"/>
        <end position="226"/>
    </location>
</feature>
<keyword evidence="3" id="KW-1185">Reference proteome</keyword>
<accession>A0A6H5IC70</accession>
<feature type="compositionally biased region" description="Basic and acidic residues" evidence="1">
    <location>
        <begin position="32"/>
        <end position="45"/>
    </location>
</feature>
<proteinExistence type="predicted"/>